<dbReference type="RefSeq" id="WP_203936885.1">
    <property type="nucleotide sequence ID" value="NZ_BAAAGJ010000005.1"/>
</dbReference>
<dbReference type="Pfam" id="PF10861">
    <property type="entry name" value="DUF2784"/>
    <property type="match status" value="1"/>
</dbReference>
<evidence type="ECO:0000256" key="1">
    <source>
        <dbReference type="SAM" id="Phobius"/>
    </source>
</evidence>
<keyword evidence="3" id="KW-1185">Reference proteome</keyword>
<dbReference type="EMBL" id="BOOY01000005">
    <property type="protein sequence ID" value="GIJ01558.1"/>
    <property type="molecule type" value="Genomic_DNA"/>
</dbReference>
<evidence type="ECO:0000313" key="3">
    <source>
        <dbReference type="Proteomes" id="UP000652013"/>
    </source>
</evidence>
<evidence type="ECO:0000313" key="2">
    <source>
        <dbReference type="EMBL" id="GIJ01558.1"/>
    </source>
</evidence>
<feature type="transmembrane region" description="Helical" evidence="1">
    <location>
        <begin position="35"/>
        <end position="53"/>
    </location>
</feature>
<dbReference type="AlphaFoldDB" id="A0A8J4DHT8"/>
<comment type="caution">
    <text evidence="2">The sequence shown here is derived from an EMBL/GenBank/DDBJ whole genome shotgun (WGS) entry which is preliminary data.</text>
</comment>
<accession>A0A8J4DHT8</accession>
<name>A0A8J4DHT8_9ACTN</name>
<keyword evidence="1" id="KW-0472">Membrane</keyword>
<protein>
    <recommendedName>
        <fullName evidence="4">DUF2784 domain-containing protein</fullName>
    </recommendedName>
</protein>
<organism evidence="2 3">
    <name type="scientific">Spirilliplanes yamanashiensis</name>
    <dbReference type="NCBI Taxonomy" id="42233"/>
    <lineage>
        <taxon>Bacteria</taxon>
        <taxon>Bacillati</taxon>
        <taxon>Actinomycetota</taxon>
        <taxon>Actinomycetes</taxon>
        <taxon>Micromonosporales</taxon>
        <taxon>Micromonosporaceae</taxon>
        <taxon>Spirilliplanes</taxon>
    </lineage>
</organism>
<feature type="transmembrane region" description="Helical" evidence="1">
    <location>
        <begin position="6"/>
        <end position="28"/>
    </location>
</feature>
<keyword evidence="1" id="KW-1133">Transmembrane helix</keyword>
<gene>
    <name evidence="2" type="ORF">Sya03_09100</name>
</gene>
<reference evidence="2" key="1">
    <citation type="submission" date="2021-01" db="EMBL/GenBank/DDBJ databases">
        <title>Whole genome shotgun sequence of Spirilliplanes yamanashiensis NBRC 15828.</title>
        <authorList>
            <person name="Komaki H."/>
            <person name="Tamura T."/>
        </authorList>
    </citation>
    <scope>NUCLEOTIDE SEQUENCE</scope>
    <source>
        <strain evidence="2">NBRC 15828</strain>
    </source>
</reference>
<dbReference type="InterPro" id="IPR021218">
    <property type="entry name" value="DUF2784"/>
</dbReference>
<dbReference type="Proteomes" id="UP000652013">
    <property type="component" value="Unassembled WGS sequence"/>
</dbReference>
<feature type="transmembrane region" description="Helical" evidence="1">
    <location>
        <begin position="94"/>
        <end position="112"/>
    </location>
</feature>
<sequence length="126" mass="14201">MGFRVLTVLVVAAHFAFLAYVLLGGFLAYRWPRTVWPHLVAVAWIVLIVVASLDCPLTYLEHWARRQAGEVGPFAGFIDRYVAGVLFPAAFEPVAYGLMLTVVALSWAGLAWRRRSSMERPRPTRR</sequence>
<proteinExistence type="predicted"/>
<keyword evidence="1" id="KW-0812">Transmembrane</keyword>
<evidence type="ECO:0008006" key="4">
    <source>
        <dbReference type="Google" id="ProtNLM"/>
    </source>
</evidence>